<comment type="caution">
    <text evidence="2">The sequence shown here is derived from an EMBL/GenBank/DDBJ whole genome shotgun (WGS) entry which is preliminary data.</text>
</comment>
<dbReference type="EMBL" id="JBHSIM010000028">
    <property type="protein sequence ID" value="MFC4833497.1"/>
    <property type="molecule type" value="Genomic_DNA"/>
</dbReference>
<dbReference type="RefSeq" id="WP_274192360.1">
    <property type="nucleotide sequence ID" value="NZ_BAABHN010000028.1"/>
</dbReference>
<gene>
    <name evidence="2" type="ORF">ACFPEL_13880</name>
</gene>
<dbReference type="CDD" id="cd02440">
    <property type="entry name" value="AdoMet_MTases"/>
    <property type="match status" value="1"/>
</dbReference>
<evidence type="ECO:0000313" key="3">
    <source>
        <dbReference type="Proteomes" id="UP001595909"/>
    </source>
</evidence>
<dbReference type="Pfam" id="PF08241">
    <property type="entry name" value="Methyltransf_11"/>
    <property type="match status" value="1"/>
</dbReference>
<protein>
    <submittedName>
        <fullName evidence="2">Methyltransferase domain-containing protein</fullName>
    </submittedName>
</protein>
<reference evidence="3" key="1">
    <citation type="journal article" date="2019" name="Int. J. Syst. Evol. Microbiol.">
        <title>The Global Catalogue of Microorganisms (GCM) 10K type strain sequencing project: providing services to taxonomists for standard genome sequencing and annotation.</title>
        <authorList>
            <consortium name="The Broad Institute Genomics Platform"/>
            <consortium name="The Broad Institute Genome Sequencing Center for Infectious Disease"/>
            <person name="Wu L."/>
            <person name="Ma J."/>
        </authorList>
    </citation>
    <scope>NUCLEOTIDE SEQUENCE [LARGE SCALE GENOMIC DNA]</scope>
    <source>
        <strain evidence="3">CCUG 50347</strain>
    </source>
</reference>
<sequence length="265" mass="28519">MSTDDALGSARDSAMEAEFDTVAAWTEEAVRALGHDHAIPAGCRGSGSPADLAWIAGGLDLHADQRFLDSGAGLGGPAAWLSEHLEGRWSGRPVLTEPMVHAAQSARRLFGFPVAAAASEDLPIATASVDAAWSLGVLCVTAERARMLAELRRVLVPGGRLGLLVLLHAGEPLPEEPEGNDFPTRDELETQIVDAGFRVDDEVDAARLPGAPIAWSERADRVEEYIARHHRDHPAWQQAAEQDRIIGRLMGERLITMHLLRTTAV</sequence>
<organism evidence="2 3">
    <name type="scientific">Actinomycetospora chibensis</name>
    <dbReference type="NCBI Taxonomy" id="663606"/>
    <lineage>
        <taxon>Bacteria</taxon>
        <taxon>Bacillati</taxon>
        <taxon>Actinomycetota</taxon>
        <taxon>Actinomycetes</taxon>
        <taxon>Pseudonocardiales</taxon>
        <taxon>Pseudonocardiaceae</taxon>
        <taxon>Actinomycetospora</taxon>
    </lineage>
</organism>
<dbReference type="InterPro" id="IPR029063">
    <property type="entry name" value="SAM-dependent_MTases_sf"/>
</dbReference>
<proteinExistence type="predicted"/>
<accession>A0ABV9RJG6</accession>
<keyword evidence="3" id="KW-1185">Reference proteome</keyword>
<feature type="domain" description="Methyltransferase type 11" evidence="1">
    <location>
        <begin position="68"/>
        <end position="161"/>
    </location>
</feature>
<keyword evidence="2" id="KW-0808">Transferase</keyword>
<dbReference type="GO" id="GO:0008168">
    <property type="term" value="F:methyltransferase activity"/>
    <property type="evidence" value="ECO:0007669"/>
    <property type="project" value="UniProtKB-KW"/>
</dbReference>
<dbReference type="GO" id="GO:0032259">
    <property type="term" value="P:methylation"/>
    <property type="evidence" value="ECO:0007669"/>
    <property type="project" value="UniProtKB-KW"/>
</dbReference>
<evidence type="ECO:0000259" key="1">
    <source>
        <dbReference type="Pfam" id="PF08241"/>
    </source>
</evidence>
<dbReference type="Gene3D" id="3.40.50.150">
    <property type="entry name" value="Vaccinia Virus protein VP39"/>
    <property type="match status" value="1"/>
</dbReference>
<name>A0ABV9RJG6_9PSEU</name>
<dbReference type="InterPro" id="IPR013216">
    <property type="entry name" value="Methyltransf_11"/>
</dbReference>
<keyword evidence="2" id="KW-0489">Methyltransferase</keyword>
<dbReference type="Proteomes" id="UP001595909">
    <property type="component" value="Unassembled WGS sequence"/>
</dbReference>
<dbReference type="SUPFAM" id="SSF53335">
    <property type="entry name" value="S-adenosyl-L-methionine-dependent methyltransferases"/>
    <property type="match status" value="1"/>
</dbReference>
<evidence type="ECO:0000313" key="2">
    <source>
        <dbReference type="EMBL" id="MFC4833497.1"/>
    </source>
</evidence>